<protein>
    <recommendedName>
        <fullName evidence="3">DUF397 domain-containing protein</fullName>
    </recommendedName>
</protein>
<accession>A0ABQ0SNQ3</accession>
<evidence type="ECO:0000313" key="1">
    <source>
        <dbReference type="EMBL" id="GED25539.1"/>
    </source>
</evidence>
<comment type="caution">
    <text evidence="1">The sequence shown here is derived from an EMBL/GenBank/DDBJ whole genome shotgun (WGS) entry which is preliminary data.</text>
</comment>
<reference evidence="1 2" key="1">
    <citation type="submission" date="2019-06" db="EMBL/GenBank/DDBJ databases">
        <title>Whole genome shotgun sequence of Brevibacillus agri NBRC 15538.</title>
        <authorList>
            <person name="Hosoyama A."/>
            <person name="Uohara A."/>
            <person name="Ohji S."/>
            <person name="Ichikawa N."/>
        </authorList>
    </citation>
    <scope>NUCLEOTIDE SEQUENCE [LARGE SCALE GENOMIC DNA]</scope>
    <source>
        <strain evidence="1 2">NBRC 15538</strain>
    </source>
</reference>
<keyword evidence="2" id="KW-1185">Reference proteome</keyword>
<evidence type="ECO:0000313" key="2">
    <source>
        <dbReference type="Proteomes" id="UP000317180"/>
    </source>
</evidence>
<name>A0ABQ0SNQ3_9BACL</name>
<evidence type="ECO:0008006" key="3">
    <source>
        <dbReference type="Google" id="ProtNLM"/>
    </source>
</evidence>
<sequence>MGIVRGYENPYIRPENKRLLVRVVAQQQRNACREAKRPSHGGPDECLAAAIYAADAGANRFASELDSSGGRRKIPFAHLRLG</sequence>
<gene>
    <name evidence="1" type="ORF">BAG01nite_16410</name>
</gene>
<proteinExistence type="predicted"/>
<dbReference type="EMBL" id="BJOD01000014">
    <property type="protein sequence ID" value="GED25539.1"/>
    <property type="molecule type" value="Genomic_DNA"/>
</dbReference>
<dbReference type="Proteomes" id="UP000317180">
    <property type="component" value="Unassembled WGS sequence"/>
</dbReference>
<organism evidence="1 2">
    <name type="scientific">Brevibacillus agri</name>
    <dbReference type="NCBI Taxonomy" id="51101"/>
    <lineage>
        <taxon>Bacteria</taxon>
        <taxon>Bacillati</taxon>
        <taxon>Bacillota</taxon>
        <taxon>Bacilli</taxon>
        <taxon>Bacillales</taxon>
        <taxon>Paenibacillaceae</taxon>
        <taxon>Brevibacillus</taxon>
    </lineage>
</organism>